<protein>
    <submittedName>
        <fullName evidence="1">Phosphotransferase</fullName>
    </submittedName>
</protein>
<dbReference type="RefSeq" id="WP_200275389.1">
    <property type="nucleotide sequence ID" value="NZ_CP066802.1"/>
</dbReference>
<name>A0A7T7M8Y6_9ACTO</name>
<keyword evidence="1" id="KW-0808">Transferase</keyword>
<keyword evidence="2" id="KW-1185">Reference proteome</keyword>
<organism evidence="1 2">
    <name type="scientific">Actinomyces weissii</name>
    <dbReference type="NCBI Taxonomy" id="675090"/>
    <lineage>
        <taxon>Bacteria</taxon>
        <taxon>Bacillati</taxon>
        <taxon>Actinomycetota</taxon>
        <taxon>Actinomycetes</taxon>
        <taxon>Actinomycetales</taxon>
        <taxon>Actinomycetaceae</taxon>
        <taxon>Actinomyces</taxon>
    </lineage>
</organism>
<accession>A0A7T7M8Y6</accession>
<dbReference type="InterPro" id="IPR011009">
    <property type="entry name" value="Kinase-like_dom_sf"/>
</dbReference>
<dbReference type="GO" id="GO:0016740">
    <property type="term" value="F:transferase activity"/>
    <property type="evidence" value="ECO:0007669"/>
    <property type="project" value="UniProtKB-KW"/>
</dbReference>
<reference evidence="1 2" key="1">
    <citation type="submission" date="2020-12" db="EMBL/GenBank/DDBJ databases">
        <authorList>
            <person name="Zhou J."/>
        </authorList>
    </citation>
    <scope>NUCLEOTIDE SEQUENCE [LARGE SCALE GENOMIC DNA]</scope>
    <source>
        <strain evidence="1 2">CCUG 61299</strain>
    </source>
</reference>
<evidence type="ECO:0000313" key="1">
    <source>
        <dbReference type="EMBL" id="QQM67098.1"/>
    </source>
</evidence>
<gene>
    <name evidence="1" type="ORF">JG540_08705</name>
</gene>
<dbReference type="Gene3D" id="3.90.1200.10">
    <property type="match status" value="1"/>
</dbReference>
<dbReference type="KEGG" id="awe:JG540_08705"/>
<evidence type="ECO:0000313" key="2">
    <source>
        <dbReference type="Proteomes" id="UP000595895"/>
    </source>
</evidence>
<dbReference type="AlphaFoldDB" id="A0A7T7M8Y6"/>
<proteinExistence type="predicted"/>
<dbReference type="SUPFAM" id="SSF56112">
    <property type="entry name" value="Protein kinase-like (PK-like)"/>
    <property type="match status" value="1"/>
</dbReference>
<dbReference type="EMBL" id="CP066802">
    <property type="protein sequence ID" value="QQM67098.1"/>
    <property type="molecule type" value="Genomic_DNA"/>
</dbReference>
<sequence length="338" mass="36634">MSAPSAALQALRDLPGVRRAWPGKHGELVLERHDDQGRLRAGQIAPDGTVTMVGFATDPRLPALEPPARGELVVHRLGRRAVVLEPERAVKILRPGRAPAVAEVTAALAQRCAAAGLGAAQVVSATPDTLSTTLLPGRTLHDLGAAGRPGWEVLLERWPTLASQEDTSLSAHGPAQEAQVLEHWLSLVREHGALEPVEALGQQVNQVRQELLEGRADPYVLLHRDLHDKQLLWDGRTLSVLDMDTAARGEAALDLGNLLAHLRLRVLQGMLPAALAQELRPRLRDLAADLGASPSRLALYTRAAALRLACVYAFRPSSASWMPRWLEEHLDARAPQQD</sequence>
<dbReference type="Proteomes" id="UP000595895">
    <property type="component" value="Chromosome"/>
</dbReference>